<evidence type="ECO:0000313" key="3">
    <source>
        <dbReference type="Proteomes" id="UP000288216"/>
    </source>
</evidence>
<dbReference type="STRING" id="75743.A0A401P5U1"/>
<gene>
    <name evidence="2" type="ORF">scyTo_0008235</name>
</gene>
<evidence type="ECO:0000313" key="2">
    <source>
        <dbReference type="EMBL" id="GCB68487.1"/>
    </source>
</evidence>
<dbReference type="Proteomes" id="UP000288216">
    <property type="component" value="Unassembled WGS sequence"/>
</dbReference>
<keyword evidence="1" id="KW-1133">Transmembrane helix</keyword>
<comment type="caution">
    <text evidence="2">The sequence shown here is derived from an EMBL/GenBank/DDBJ whole genome shotgun (WGS) entry which is preliminary data.</text>
</comment>
<dbReference type="OrthoDB" id="286734at2759"/>
<accession>A0A401P5U1</accession>
<dbReference type="AlphaFoldDB" id="A0A401P5U1"/>
<keyword evidence="1" id="KW-0472">Membrane</keyword>
<proteinExistence type="predicted"/>
<keyword evidence="1" id="KW-0812">Transmembrane</keyword>
<reference evidence="2 3" key="1">
    <citation type="journal article" date="2018" name="Nat. Ecol. Evol.">
        <title>Shark genomes provide insights into elasmobranch evolution and the origin of vertebrates.</title>
        <authorList>
            <person name="Hara Y"/>
            <person name="Yamaguchi K"/>
            <person name="Onimaru K"/>
            <person name="Kadota M"/>
            <person name="Koyanagi M"/>
            <person name="Keeley SD"/>
            <person name="Tatsumi K"/>
            <person name="Tanaka K"/>
            <person name="Motone F"/>
            <person name="Kageyama Y"/>
            <person name="Nozu R"/>
            <person name="Adachi N"/>
            <person name="Nishimura O"/>
            <person name="Nakagawa R"/>
            <person name="Tanegashima C"/>
            <person name="Kiyatake I"/>
            <person name="Matsumoto R"/>
            <person name="Murakumo K"/>
            <person name="Nishida K"/>
            <person name="Terakita A"/>
            <person name="Kuratani S"/>
            <person name="Sato K"/>
            <person name="Hyodo S Kuraku.S."/>
        </authorList>
    </citation>
    <scope>NUCLEOTIDE SEQUENCE [LARGE SCALE GENOMIC DNA]</scope>
</reference>
<feature type="transmembrane region" description="Helical" evidence="1">
    <location>
        <begin position="12"/>
        <end position="32"/>
    </location>
</feature>
<protein>
    <submittedName>
        <fullName evidence="2">Uncharacterized protein</fullName>
    </submittedName>
</protein>
<feature type="transmembrane region" description="Helical" evidence="1">
    <location>
        <begin position="44"/>
        <end position="77"/>
    </location>
</feature>
<keyword evidence="3" id="KW-1185">Reference proteome</keyword>
<evidence type="ECO:0000256" key="1">
    <source>
        <dbReference type="SAM" id="Phobius"/>
    </source>
</evidence>
<name>A0A401P5U1_SCYTO</name>
<organism evidence="2 3">
    <name type="scientific">Scyliorhinus torazame</name>
    <name type="common">Cloudy catshark</name>
    <name type="synonym">Catulus torazame</name>
    <dbReference type="NCBI Taxonomy" id="75743"/>
    <lineage>
        <taxon>Eukaryota</taxon>
        <taxon>Metazoa</taxon>
        <taxon>Chordata</taxon>
        <taxon>Craniata</taxon>
        <taxon>Vertebrata</taxon>
        <taxon>Chondrichthyes</taxon>
        <taxon>Elasmobranchii</taxon>
        <taxon>Galeomorphii</taxon>
        <taxon>Galeoidea</taxon>
        <taxon>Carcharhiniformes</taxon>
        <taxon>Scyliorhinidae</taxon>
        <taxon>Scyliorhinus</taxon>
    </lineage>
</organism>
<dbReference type="EMBL" id="BFAA01003110">
    <property type="protein sequence ID" value="GCB68487.1"/>
    <property type="molecule type" value="Genomic_DNA"/>
</dbReference>
<sequence length="118" mass="13810">MDLGFLQFELDYYPVTIYQFMNVPLALMFYHLSITGHLPLAARYIFLMIGGILMAIVSMGPYAVLVLIPSIFSVIFIHSLEPRIVHKFTFLTQMGWQTLCHLWLHYKDYYLQEATDIK</sequence>